<evidence type="ECO:0000313" key="1">
    <source>
        <dbReference type="EMBL" id="CAX59851.1"/>
    </source>
</evidence>
<dbReference type="HOGENOM" id="CLU_3233351_0_0_6"/>
<dbReference type="EMBL" id="FP236843">
    <property type="protein sequence ID" value="CAX59851.1"/>
    <property type="molecule type" value="Genomic_DNA"/>
</dbReference>
<protein>
    <submittedName>
        <fullName evidence="1">Uncharacterized protein</fullName>
    </submittedName>
</protein>
<sequence length="43" mass="4626">MFSHLDAGSPPTGCFMSKKLRICSVSQISEAPAKILSKPFSDI</sequence>
<proteinExistence type="predicted"/>
<keyword evidence="2" id="KW-1185">Reference proteome</keyword>
<name>D8MSP4_ERWBE</name>
<dbReference type="Proteomes" id="UP000008793">
    <property type="component" value="Chromosome"/>
</dbReference>
<dbReference type="KEGG" id="ebi:EbC_23200"/>
<gene>
    <name evidence="1" type="ordered locus">EbC_23200</name>
</gene>
<dbReference type="STRING" id="634500.EbC_23200"/>
<reference evidence="1 2" key="1">
    <citation type="journal article" date="2010" name="BMC Genomics">
        <title>Genome comparison of the epiphytic bacteria Erwinia billingiae and E. tasmaniensis with the pear pathogen E. pyrifoliae.</title>
        <authorList>
            <person name="Kube M."/>
            <person name="Migdoll A.M."/>
            <person name="Gehring I."/>
            <person name="Heitmann K."/>
            <person name="Mayer Y."/>
            <person name="Kuhl H."/>
            <person name="Knaust F."/>
            <person name="Geider K."/>
            <person name="Reinhardt R."/>
        </authorList>
    </citation>
    <scope>NUCLEOTIDE SEQUENCE [LARGE SCALE GENOMIC DNA]</scope>
    <source>
        <strain evidence="1 2">Eb661</strain>
    </source>
</reference>
<dbReference type="AlphaFoldDB" id="D8MSP4"/>
<accession>D8MSP4</accession>
<evidence type="ECO:0000313" key="2">
    <source>
        <dbReference type="Proteomes" id="UP000008793"/>
    </source>
</evidence>
<organism evidence="2">
    <name type="scientific">Erwinia billingiae (strain Eb661)</name>
    <dbReference type="NCBI Taxonomy" id="634500"/>
    <lineage>
        <taxon>Bacteria</taxon>
        <taxon>Pseudomonadati</taxon>
        <taxon>Pseudomonadota</taxon>
        <taxon>Gammaproteobacteria</taxon>
        <taxon>Enterobacterales</taxon>
        <taxon>Erwiniaceae</taxon>
        <taxon>Erwinia</taxon>
    </lineage>
</organism>